<dbReference type="Proteomes" id="UP001269819">
    <property type="component" value="Unassembled WGS sequence"/>
</dbReference>
<proteinExistence type="predicted"/>
<name>A0ABU3VYW5_9GAMM</name>
<gene>
    <name evidence="2" type="ORF">RYS15_09420</name>
</gene>
<evidence type="ECO:0000259" key="1">
    <source>
        <dbReference type="Pfam" id="PF20598"/>
    </source>
</evidence>
<organism evidence="2 3">
    <name type="scientific">Marinobacter xestospongiae</name>
    <dbReference type="NCBI Taxonomy" id="994319"/>
    <lineage>
        <taxon>Bacteria</taxon>
        <taxon>Pseudomonadati</taxon>
        <taxon>Pseudomonadota</taxon>
        <taxon>Gammaproteobacteria</taxon>
        <taxon>Pseudomonadales</taxon>
        <taxon>Marinobacteraceae</taxon>
        <taxon>Marinobacter</taxon>
    </lineage>
</organism>
<sequence>MIKRIWIPLVIVLAAATATGVYAGMFSFLKKYDVLLFPSVEGRLTNQGEPLAGVEIIREATYDEVEAETVETDAEGRFSFPEWTTRSNTPGKPLIEARLRQVVAAKYEGEYYILWQYTTDRIDEEPVISDLLKNLDCDIANEEIDHYFPIPDNPQFDHIIGSICRWKTSS</sequence>
<accession>A0ABU3VYW5</accession>
<dbReference type="RefSeq" id="WP_248166652.1">
    <property type="nucleotide sequence ID" value="NZ_BAABBC010000037.1"/>
</dbReference>
<evidence type="ECO:0000313" key="2">
    <source>
        <dbReference type="EMBL" id="MDV2078906.1"/>
    </source>
</evidence>
<dbReference type="EMBL" id="JAWIIJ010000005">
    <property type="protein sequence ID" value="MDV2078906.1"/>
    <property type="molecule type" value="Genomic_DNA"/>
</dbReference>
<protein>
    <submittedName>
        <fullName evidence="2">Carboxypeptidase-like regulatory domain-containing protein</fullName>
    </submittedName>
</protein>
<dbReference type="Pfam" id="PF20598">
    <property type="entry name" value="DUF6795"/>
    <property type="match status" value="1"/>
</dbReference>
<reference evidence="2 3" key="1">
    <citation type="submission" date="2023-10" db="EMBL/GenBank/DDBJ databases">
        <title>Characteristics and mechanism of a salt-tolerant marine origin heterotrophic nitrifying- aerobic denitrifying bacteria Marinobacter xestospongiae HN1.</title>
        <authorList>
            <person name="Qi R."/>
        </authorList>
    </citation>
    <scope>NUCLEOTIDE SEQUENCE [LARGE SCALE GENOMIC DNA]</scope>
    <source>
        <strain evidence="2 3">HN1</strain>
    </source>
</reference>
<feature type="domain" description="DUF6795" evidence="1">
    <location>
        <begin position="40"/>
        <end position="142"/>
    </location>
</feature>
<evidence type="ECO:0000313" key="3">
    <source>
        <dbReference type="Proteomes" id="UP001269819"/>
    </source>
</evidence>
<comment type="caution">
    <text evidence="2">The sequence shown here is derived from an EMBL/GenBank/DDBJ whole genome shotgun (WGS) entry which is preliminary data.</text>
</comment>
<keyword evidence="3" id="KW-1185">Reference proteome</keyword>
<dbReference type="InterPro" id="IPR046474">
    <property type="entry name" value="DUF6795"/>
</dbReference>